<accession>A0AAU9MNS0</accession>
<sequence length="211" mass="24269">MRSTNSFLLLLEKGLYGIDTTDSRSPCYSWWLMKKKVYLNMLRTLLRDYPKECELEVDVVYPNFYQGFAQFANTRSIKKRKDYAQLVSTTNITVVEHRQGSSGKSRVVFYECHARSSHGGSIFGSLTPQTSSMADPTGIFHPSWNITCETDVLDSTNSSDFISTVFPQVTLFQMDKMSTDELTMRRHAHMMLSIAYNVGFDRRYKTELEEA</sequence>
<organism evidence="1 2">
    <name type="scientific">Lactuca virosa</name>
    <dbReference type="NCBI Taxonomy" id="75947"/>
    <lineage>
        <taxon>Eukaryota</taxon>
        <taxon>Viridiplantae</taxon>
        <taxon>Streptophyta</taxon>
        <taxon>Embryophyta</taxon>
        <taxon>Tracheophyta</taxon>
        <taxon>Spermatophyta</taxon>
        <taxon>Magnoliopsida</taxon>
        <taxon>eudicotyledons</taxon>
        <taxon>Gunneridae</taxon>
        <taxon>Pentapetalae</taxon>
        <taxon>asterids</taxon>
        <taxon>campanulids</taxon>
        <taxon>Asterales</taxon>
        <taxon>Asteraceae</taxon>
        <taxon>Cichorioideae</taxon>
        <taxon>Cichorieae</taxon>
        <taxon>Lactucinae</taxon>
        <taxon>Lactuca</taxon>
    </lineage>
</organism>
<comment type="caution">
    <text evidence="1">The sequence shown here is derived from an EMBL/GenBank/DDBJ whole genome shotgun (WGS) entry which is preliminary data.</text>
</comment>
<reference evidence="1 2" key="1">
    <citation type="submission" date="2022-01" db="EMBL/GenBank/DDBJ databases">
        <authorList>
            <person name="Xiong W."/>
            <person name="Schranz E."/>
        </authorList>
    </citation>
    <scope>NUCLEOTIDE SEQUENCE [LARGE SCALE GENOMIC DNA]</scope>
</reference>
<gene>
    <name evidence="1" type="ORF">LVIROSA_LOCUS14922</name>
</gene>
<evidence type="ECO:0000313" key="2">
    <source>
        <dbReference type="Proteomes" id="UP001157418"/>
    </source>
</evidence>
<proteinExistence type="predicted"/>
<protein>
    <submittedName>
        <fullName evidence="1">Uncharacterized protein</fullName>
    </submittedName>
</protein>
<keyword evidence="2" id="KW-1185">Reference proteome</keyword>
<dbReference type="Proteomes" id="UP001157418">
    <property type="component" value="Unassembled WGS sequence"/>
</dbReference>
<evidence type="ECO:0000313" key="1">
    <source>
        <dbReference type="EMBL" id="CAH1427955.1"/>
    </source>
</evidence>
<name>A0AAU9MNS0_9ASTR</name>
<dbReference type="EMBL" id="CAKMRJ010002223">
    <property type="protein sequence ID" value="CAH1427955.1"/>
    <property type="molecule type" value="Genomic_DNA"/>
</dbReference>
<dbReference type="AlphaFoldDB" id="A0AAU9MNS0"/>